<organism evidence="1">
    <name type="scientific">bioreactor metagenome</name>
    <dbReference type="NCBI Taxonomy" id="1076179"/>
    <lineage>
        <taxon>unclassified sequences</taxon>
        <taxon>metagenomes</taxon>
        <taxon>ecological metagenomes</taxon>
    </lineage>
</organism>
<gene>
    <name evidence="1" type="ORF">SDC9_169436</name>
</gene>
<reference evidence="1" key="1">
    <citation type="submission" date="2019-08" db="EMBL/GenBank/DDBJ databases">
        <authorList>
            <person name="Kucharzyk K."/>
            <person name="Murdoch R.W."/>
            <person name="Higgins S."/>
            <person name="Loffler F."/>
        </authorList>
    </citation>
    <scope>NUCLEOTIDE SEQUENCE</scope>
</reference>
<evidence type="ECO:0000313" key="1">
    <source>
        <dbReference type="EMBL" id="MPN22053.1"/>
    </source>
</evidence>
<protein>
    <submittedName>
        <fullName evidence="1">Uncharacterized protein</fullName>
    </submittedName>
</protein>
<sequence length="81" mass="9279">MVIHQQETGENHVRFIRNPIIGLLRNNPAGNSQDANPLTTPFSILFLDPLQMTFVQLYRFLAIKNMRGNRQHALNGAFCEQ</sequence>
<comment type="caution">
    <text evidence="1">The sequence shown here is derived from an EMBL/GenBank/DDBJ whole genome shotgun (WGS) entry which is preliminary data.</text>
</comment>
<dbReference type="AlphaFoldDB" id="A0A645GE13"/>
<dbReference type="EMBL" id="VSSQ01070202">
    <property type="protein sequence ID" value="MPN22053.1"/>
    <property type="molecule type" value="Genomic_DNA"/>
</dbReference>
<proteinExistence type="predicted"/>
<accession>A0A645GE13</accession>
<name>A0A645GE13_9ZZZZ</name>